<accession>A0AAV3QIV2</accession>
<comment type="caution">
    <text evidence="1">The sequence shown here is derived from an EMBL/GenBank/DDBJ whole genome shotgun (WGS) entry which is preliminary data.</text>
</comment>
<dbReference type="AlphaFoldDB" id="A0AAV3QIV2"/>
<organism evidence="1 2">
    <name type="scientific">Lithospermum erythrorhizon</name>
    <name type="common">Purple gromwell</name>
    <name type="synonym">Lithospermum officinale var. erythrorhizon</name>
    <dbReference type="NCBI Taxonomy" id="34254"/>
    <lineage>
        <taxon>Eukaryota</taxon>
        <taxon>Viridiplantae</taxon>
        <taxon>Streptophyta</taxon>
        <taxon>Embryophyta</taxon>
        <taxon>Tracheophyta</taxon>
        <taxon>Spermatophyta</taxon>
        <taxon>Magnoliopsida</taxon>
        <taxon>eudicotyledons</taxon>
        <taxon>Gunneridae</taxon>
        <taxon>Pentapetalae</taxon>
        <taxon>asterids</taxon>
        <taxon>lamiids</taxon>
        <taxon>Boraginales</taxon>
        <taxon>Boraginaceae</taxon>
        <taxon>Boraginoideae</taxon>
        <taxon>Lithospermeae</taxon>
        <taxon>Lithospermum</taxon>
    </lineage>
</organism>
<keyword evidence="2" id="KW-1185">Reference proteome</keyword>
<name>A0AAV3QIV2_LITER</name>
<sequence>MAFKGGFVNDLEIDSAGISRLEGKVKHLEDEASQHPKKQWAAVKNYKQSSEFEASPSSVVECFKKSPEFLDVLGINVVYGVCSFVRKYNEKYFALITRSFRKVTILLGSRSFPWMPPLKMRKMKKKPLLQMKLP</sequence>
<dbReference type="Proteomes" id="UP001454036">
    <property type="component" value="Unassembled WGS sequence"/>
</dbReference>
<proteinExistence type="predicted"/>
<evidence type="ECO:0000313" key="2">
    <source>
        <dbReference type="Proteomes" id="UP001454036"/>
    </source>
</evidence>
<evidence type="ECO:0000313" key="1">
    <source>
        <dbReference type="EMBL" id="GAA0162962.1"/>
    </source>
</evidence>
<reference evidence="1 2" key="1">
    <citation type="submission" date="2024-01" db="EMBL/GenBank/DDBJ databases">
        <title>The complete chloroplast genome sequence of Lithospermum erythrorhizon: insights into the phylogenetic relationship among Boraginaceae species and the maternal lineages of purple gromwells.</title>
        <authorList>
            <person name="Okada T."/>
            <person name="Watanabe K."/>
        </authorList>
    </citation>
    <scope>NUCLEOTIDE SEQUENCE [LARGE SCALE GENOMIC DNA]</scope>
</reference>
<dbReference type="EMBL" id="BAABME010004613">
    <property type="protein sequence ID" value="GAA0162962.1"/>
    <property type="molecule type" value="Genomic_DNA"/>
</dbReference>
<gene>
    <name evidence="1" type="ORF">LIER_18945</name>
</gene>
<protein>
    <submittedName>
        <fullName evidence="1">Uncharacterized protein</fullName>
    </submittedName>
</protein>